<dbReference type="Pfam" id="PF13307">
    <property type="entry name" value="Helicase_C_2"/>
    <property type="match status" value="1"/>
</dbReference>
<evidence type="ECO:0000259" key="1">
    <source>
        <dbReference type="Pfam" id="PF13307"/>
    </source>
</evidence>
<dbReference type="GO" id="GO:0016818">
    <property type="term" value="F:hydrolase activity, acting on acid anhydrides, in phosphorus-containing anhydrides"/>
    <property type="evidence" value="ECO:0007669"/>
    <property type="project" value="InterPro"/>
</dbReference>
<dbReference type="EMBL" id="UINC01219561">
    <property type="protein sequence ID" value="SVE47081.1"/>
    <property type="molecule type" value="Genomic_DNA"/>
</dbReference>
<name>A0A383DRF6_9ZZZZ</name>
<dbReference type="GO" id="GO:0003676">
    <property type="term" value="F:nucleic acid binding"/>
    <property type="evidence" value="ECO:0007669"/>
    <property type="project" value="InterPro"/>
</dbReference>
<feature type="domain" description="ATP-dependent helicase C-terminal" evidence="1">
    <location>
        <begin position="164"/>
        <end position="234"/>
    </location>
</feature>
<protein>
    <recommendedName>
        <fullName evidence="1">ATP-dependent helicase C-terminal domain-containing protein</fullName>
    </recommendedName>
</protein>
<proteinExistence type="predicted"/>
<dbReference type="GO" id="GO:0005524">
    <property type="term" value="F:ATP binding"/>
    <property type="evidence" value="ECO:0007669"/>
    <property type="project" value="InterPro"/>
</dbReference>
<dbReference type="GO" id="GO:0006139">
    <property type="term" value="P:nucleobase-containing compound metabolic process"/>
    <property type="evidence" value="ECO:0007669"/>
    <property type="project" value="InterPro"/>
</dbReference>
<evidence type="ECO:0000313" key="2">
    <source>
        <dbReference type="EMBL" id="SVE47081.1"/>
    </source>
</evidence>
<gene>
    <name evidence="2" type="ORF">METZ01_LOCUS499935</name>
</gene>
<accession>A0A383DRF6</accession>
<feature type="non-terminal residue" evidence="2">
    <location>
        <position position="234"/>
    </location>
</feature>
<sequence>KEERQTKMDDFNFEKDYNDFTKEHKRFARLQTELEELVKIEADLRKIEEIKVKPGQNNDFVFGGIEIDEKTHQDVISIKPIDVKKIAGKLFDKFKHVIFFSSTIDEEYFQKELGIPTTDSFYKRYDSEFPAENRKIEKKYMYRLSMKNKEKEINKGMEKIQKLLDKHKSEKGIILVSSYEYQNLIWEKLSERNQKRVKRKKDEQTHAEFVEQHKDANDNQVLISPSLWEGVDLK</sequence>
<organism evidence="2">
    <name type="scientific">marine metagenome</name>
    <dbReference type="NCBI Taxonomy" id="408172"/>
    <lineage>
        <taxon>unclassified sequences</taxon>
        <taxon>metagenomes</taxon>
        <taxon>ecological metagenomes</taxon>
    </lineage>
</organism>
<feature type="non-terminal residue" evidence="2">
    <location>
        <position position="1"/>
    </location>
</feature>
<dbReference type="AlphaFoldDB" id="A0A383DRF6"/>
<dbReference type="InterPro" id="IPR006555">
    <property type="entry name" value="ATP-dep_Helicase_C"/>
</dbReference>
<reference evidence="2" key="1">
    <citation type="submission" date="2018-05" db="EMBL/GenBank/DDBJ databases">
        <authorList>
            <person name="Lanie J.A."/>
            <person name="Ng W.-L."/>
            <person name="Kazmierczak K.M."/>
            <person name="Andrzejewski T.M."/>
            <person name="Davidsen T.M."/>
            <person name="Wayne K.J."/>
            <person name="Tettelin H."/>
            <person name="Glass J.I."/>
            <person name="Rusch D."/>
            <person name="Podicherti R."/>
            <person name="Tsui H.-C.T."/>
            <person name="Winkler M.E."/>
        </authorList>
    </citation>
    <scope>NUCLEOTIDE SEQUENCE</scope>
</reference>
<dbReference type="GO" id="GO:0004386">
    <property type="term" value="F:helicase activity"/>
    <property type="evidence" value="ECO:0007669"/>
    <property type="project" value="InterPro"/>
</dbReference>